<dbReference type="InterPro" id="IPR050204">
    <property type="entry name" value="AraC_XylS_family_regulators"/>
</dbReference>
<dbReference type="Pfam" id="PF12833">
    <property type="entry name" value="HTH_18"/>
    <property type="match status" value="1"/>
</dbReference>
<dbReference type="PANTHER" id="PTHR46796:SF15">
    <property type="entry name" value="BLL1074 PROTEIN"/>
    <property type="match status" value="1"/>
</dbReference>
<proteinExistence type="predicted"/>
<dbReference type="OrthoDB" id="2559672at2"/>
<evidence type="ECO:0000259" key="4">
    <source>
        <dbReference type="PROSITE" id="PS01124"/>
    </source>
</evidence>
<reference evidence="5 6" key="1">
    <citation type="submission" date="2017-04" db="EMBL/GenBank/DDBJ databases">
        <authorList>
            <person name="Afonso C.L."/>
            <person name="Miller P.J."/>
            <person name="Scott M.A."/>
            <person name="Spackman E."/>
            <person name="Goraichik I."/>
            <person name="Dimitrov K.M."/>
            <person name="Suarez D.L."/>
            <person name="Swayne D.E."/>
        </authorList>
    </citation>
    <scope>NUCLEOTIDE SEQUENCE [LARGE SCALE GENOMIC DNA]</scope>
    <source>
        <strain evidence="5 6">DSM 43828</strain>
    </source>
</reference>
<name>A0A1W2AW69_KIBAR</name>
<feature type="domain" description="HTH araC/xylS-type" evidence="4">
    <location>
        <begin position="171"/>
        <end position="272"/>
    </location>
</feature>
<dbReference type="Proteomes" id="UP000192674">
    <property type="component" value="Unassembled WGS sequence"/>
</dbReference>
<evidence type="ECO:0000256" key="3">
    <source>
        <dbReference type="ARBA" id="ARBA00023163"/>
    </source>
</evidence>
<dbReference type="InterPro" id="IPR046532">
    <property type="entry name" value="DUF6597"/>
</dbReference>
<dbReference type="GO" id="GO:0043565">
    <property type="term" value="F:sequence-specific DNA binding"/>
    <property type="evidence" value="ECO:0007669"/>
    <property type="project" value="InterPro"/>
</dbReference>
<accession>A0A1W2AW69</accession>
<keyword evidence="2 5" id="KW-0238">DNA-binding</keyword>
<gene>
    <name evidence="5" type="ORF">SAMN05661093_01149</name>
</gene>
<sequence length="283" mass="31660">MSVEVLAGLRRSNVMQWEPGWYRPAEWLSPYVLGYVIEDTPSGPDLRIRCIPNGVVVMTLDLFSPPRRSLAGANADVSPSPVVGMHGGVYVLDTAGSRRSASALLTPWGAHTLFGLGMHELTDHIVSVTDLVGQEGRQLAERLAEQSSVPARLAMLDETLSRWFDTRREPSSTVVWAWRRLEQRAGKISIDALAREVGWSRRLLQARFRDQIGLSPKKVARILRFHRAATALITGQPRLSELAVECGYWDQAHLNLEFRNMCGHTPLDFVRAVRGGRAYPQRE</sequence>
<dbReference type="SUPFAM" id="SSF46689">
    <property type="entry name" value="Homeodomain-like"/>
    <property type="match status" value="1"/>
</dbReference>
<dbReference type="PANTHER" id="PTHR46796">
    <property type="entry name" value="HTH-TYPE TRANSCRIPTIONAL ACTIVATOR RHAS-RELATED"/>
    <property type="match status" value="1"/>
</dbReference>
<dbReference type="Pfam" id="PF20240">
    <property type="entry name" value="DUF6597"/>
    <property type="match status" value="1"/>
</dbReference>
<organism evidence="5 6">
    <name type="scientific">Kibdelosporangium aridum</name>
    <dbReference type="NCBI Taxonomy" id="2030"/>
    <lineage>
        <taxon>Bacteria</taxon>
        <taxon>Bacillati</taxon>
        <taxon>Actinomycetota</taxon>
        <taxon>Actinomycetes</taxon>
        <taxon>Pseudonocardiales</taxon>
        <taxon>Pseudonocardiaceae</taxon>
        <taxon>Kibdelosporangium</taxon>
    </lineage>
</organism>
<dbReference type="RefSeq" id="WP_160096341.1">
    <property type="nucleotide sequence ID" value="NZ_FWXV01000001.1"/>
</dbReference>
<dbReference type="PROSITE" id="PS01124">
    <property type="entry name" value="HTH_ARAC_FAMILY_2"/>
    <property type="match status" value="1"/>
</dbReference>
<protein>
    <submittedName>
        <fullName evidence="5">AraC-type DNA-binding protein</fullName>
    </submittedName>
</protein>
<dbReference type="SMART" id="SM00342">
    <property type="entry name" value="HTH_ARAC"/>
    <property type="match status" value="1"/>
</dbReference>
<evidence type="ECO:0000256" key="1">
    <source>
        <dbReference type="ARBA" id="ARBA00023015"/>
    </source>
</evidence>
<dbReference type="AlphaFoldDB" id="A0A1W2AW69"/>
<dbReference type="Gene3D" id="1.10.10.60">
    <property type="entry name" value="Homeodomain-like"/>
    <property type="match status" value="1"/>
</dbReference>
<dbReference type="EMBL" id="FWXV01000001">
    <property type="protein sequence ID" value="SMC64722.1"/>
    <property type="molecule type" value="Genomic_DNA"/>
</dbReference>
<keyword evidence="6" id="KW-1185">Reference proteome</keyword>
<dbReference type="InterPro" id="IPR018060">
    <property type="entry name" value="HTH_AraC"/>
</dbReference>
<evidence type="ECO:0000313" key="6">
    <source>
        <dbReference type="Proteomes" id="UP000192674"/>
    </source>
</evidence>
<evidence type="ECO:0000313" key="5">
    <source>
        <dbReference type="EMBL" id="SMC64722.1"/>
    </source>
</evidence>
<keyword evidence="3" id="KW-0804">Transcription</keyword>
<dbReference type="GO" id="GO:0003700">
    <property type="term" value="F:DNA-binding transcription factor activity"/>
    <property type="evidence" value="ECO:0007669"/>
    <property type="project" value="InterPro"/>
</dbReference>
<evidence type="ECO:0000256" key="2">
    <source>
        <dbReference type="ARBA" id="ARBA00023125"/>
    </source>
</evidence>
<dbReference type="InterPro" id="IPR009057">
    <property type="entry name" value="Homeodomain-like_sf"/>
</dbReference>
<keyword evidence="1" id="KW-0805">Transcription regulation</keyword>